<keyword evidence="2 4" id="KW-0371">Homeobox</keyword>
<feature type="domain" description="Homeobox" evidence="5">
    <location>
        <begin position="139"/>
        <end position="202"/>
    </location>
</feature>
<dbReference type="Proteomes" id="UP000030680">
    <property type="component" value="Unassembled WGS sequence"/>
</dbReference>
<proteinExistence type="predicted"/>
<dbReference type="Gramene" id="EME32194">
    <property type="protein sequence ID" value="EME32194"/>
    <property type="gene ID" value="Gasu_06070"/>
</dbReference>
<comment type="subcellular location">
    <subcellularLocation>
        <location evidence="4">Nucleus</location>
    </subcellularLocation>
</comment>
<dbReference type="GO" id="GO:0006355">
    <property type="term" value="P:regulation of DNA-templated transcription"/>
    <property type="evidence" value="ECO:0007669"/>
    <property type="project" value="InterPro"/>
</dbReference>
<dbReference type="OrthoDB" id="4187154at2759"/>
<evidence type="ECO:0000313" key="7">
    <source>
        <dbReference type="Proteomes" id="UP000030680"/>
    </source>
</evidence>
<dbReference type="PANTHER" id="PTHR11850">
    <property type="entry name" value="HOMEOBOX PROTEIN TRANSCRIPTION FACTORS"/>
    <property type="match status" value="1"/>
</dbReference>
<protein>
    <submittedName>
        <fullName evidence="6">Homeobox protein</fullName>
    </submittedName>
</protein>
<dbReference type="InterPro" id="IPR001356">
    <property type="entry name" value="HD"/>
</dbReference>
<evidence type="ECO:0000256" key="1">
    <source>
        <dbReference type="ARBA" id="ARBA00023125"/>
    </source>
</evidence>
<feature type="DNA-binding region" description="Homeobox" evidence="4">
    <location>
        <begin position="141"/>
        <end position="203"/>
    </location>
</feature>
<dbReference type="eggNOG" id="KOG0774">
    <property type="taxonomic scope" value="Eukaryota"/>
</dbReference>
<organism evidence="6 7">
    <name type="scientific">Galdieria sulphuraria</name>
    <name type="common">Red alga</name>
    <dbReference type="NCBI Taxonomy" id="130081"/>
    <lineage>
        <taxon>Eukaryota</taxon>
        <taxon>Rhodophyta</taxon>
        <taxon>Bangiophyceae</taxon>
        <taxon>Galdieriales</taxon>
        <taxon>Galdieriaceae</taxon>
        <taxon>Galdieria</taxon>
    </lineage>
</organism>
<dbReference type="SUPFAM" id="SSF46689">
    <property type="entry name" value="Homeodomain-like"/>
    <property type="match status" value="1"/>
</dbReference>
<name>M2Y8M5_GALSU</name>
<keyword evidence="3 4" id="KW-0539">Nucleus</keyword>
<dbReference type="Gene3D" id="1.10.10.60">
    <property type="entry name" value="Homeodomain-like"/>
    <property type="match status" value="1"/>
</dbReference>
<keyword evidence="7" id="KW-1185">Reference proteome</keyword>
<sequence length="247" mass="29354">MTFPKYFYLYGNKLQPTDFHENFLKDIQQHESFVYSFLKALLEAWKQIGWNTNHAVIQEQLYCWKQQLWLEIGQRVYLDTSPSQKYFFDVLHGLWEWVFYKARVGNANELNNIQDCYSLKVEDVHSVSSHSPLKVGHGNKKPSSSAVMTKYARKVLNDWFHANMHHPYPSEKVKRELAHEAGITVEQVNTFFGNKRMRTKRKLAKLFQQQHQDTDTSGNFSPRFRWQKLIFPQLVELEKSKISTQYK</sequence>
<dbReference type="InterPro" id="IPR009057">
    <property type="entry name" value="Homeodomain-like_sf"/>
</dbReference>
<dbReference type="Pfam" id="PF05920">
    <property type="entry name" value="Homeobox_KN"/>
    <property type="match status" value="1"/>
</dbReference>
<accession>M2Y8M5</accession>
<dbReference type="KEGG" id="gsl:Gasu_06070"/>
<dbReference type="GO" id="GO:0003677">
    <property type="term" value="F:DNA binding"/>
    <property type="evidence" value="ECO:0007669"/>
    <property type="project" value="UniProtKB-UniRule"/>
</dbReference>
<dbReference type="SMART" id="SM00389">
    <property type="entry name" value="HOX"/>
    <property type="match status" value="1"/>
</dbReference>
<keyword evidence="1 4" id="KW-0238">DNA-binding</keyword>
<reference evidence="7" key="1">
    <citation type="journal article" date="2013" name="Science">
        <title>Gene transfer from bacteria and archaea facilitated evolution of an extremophilic eukaryote.</title>
        <authorList>
            <person name="Schonknecht G."/>
            <person name="Chen W.H."/>
            <person name="Ternes C.M."/>
            <person name="Barbier G.G."/>
            <person name="Shrestha R.P."/>
            <person name="Stanke M."/>
            <person name="Brautigam A."/>
            <person name="Baker B.J."/>
            <person name="Banfield J.F."/>
            <person name="Garavito R.M."/>
            <person name="Carr K."/>
            <person name="Wilkerson C."/>
            <person name="Rensing S.A."/>
            <person name="Gagneul D."/>
            <person name="Dickenson N.E."/>
            <person name="Oesterhelt C."/>
            <person name="Lercher M.J."/>
            <person name="Weber A.P."/>
        </authorList>
    </citation>
    <scope>NUCLEOTIDE SEQUENCE [LARGE SCALE GENOMIC DNA]</scope>
    <source>
        <strain evidence="7">074W</strain>
    </source>
</reference>
<dbReference type="RefSeq" id="XP_005708714.1">
    <property type="nucleotide sequence ID" value="XM_005708657.1"/>
</dbReference>
<gene>
    <name evidence="6" type="ORF">Gasu_06070</name>
</gene>
<evidence type="ECO:0000256" key="4">
    <source>
        <dbReference type="PROSITE-ProRule" id="PRU00108"/>
    </source>
</evidence>
<dbReference type="InterPro" id="IPR008422">
    <property type="entry name" value="KN_HD"/>
</dbReference>
<evidence type="ECO:0000256" key="3">
    <source>
        <dbReference type="ARBA" id="ARBA00023242"/>
    </source>
</evidence>
<evidence type="ECO:0000256" key="2">
    <source>
        <dbReference type="ARBA" id="ARBA00023155"/>
    </source>
</evidence>
<dbReference type="EMBL" id="KB454487">
    <property type="protein sequence ID" value="EME32194.1"/>
    <property type="molecule type" value="Genomic_DNA"/>
</dbReference>
<dbReference type="AlphaFoldDB" id="M2Y8M5"/>
<dbReference type="CDD" id="cd00086">
    <property type="entry name" value="homeodomain"/>
    <property type="match status" value="1"/>
</dbReference>
<evidence type="ECO:0000259" key="5">
    <source>
        <dbReference type="PROSITE" id="PS50071"/>
    </source>
</evidence>
<dbReference type="PROSITE" id="PS50071">
    <property type="entry name" value="HOMEOBOX_2"/>
    <property type="match status" value="1"/>
</dbReference>
<dbReference type="GO" id="GO:0005634">
    <property type="term" value="C:nucleus"/>
    <property type="evidence" value="ECO:0007669"/>
    <property type="project" value="UniProtKB-SubCell"/>
</dbReference>
<evidence type="ECO:0000313" key="6">
    <source>
        <dbReference type="EMBL" id="EME32194.1"/>
    </source>
</evidence>
<dbReference type="GeneID" id="17090790"/>
<dbReference type="InterPro" id="IPR050224">
    <property type="entry name" value="TALE_homeobox"/>
</dbReference>